<evidence type="ECO:0000256" key="5">
    <source>
        <dbReference type="SAM" id="MobiDB-lite"/>
    </source>
</evidence>
<dbReference type="OrthoDB" id="5500612at2"/>
<feature type="compositionally biased region" description="Polar residues" evidence="5">
    <location>
        <begin position="137"/>
        <end position="146"/>
    </location>
</feature>
<dbReference type="NCBIfam" id="TIGR04183">
    <property type="entry name" value="Por_Secre_tail"/>
    <property type="match status" value="1"/>
</dbReference>
<dbReference type="RefSeq" id="WP_132794190.1">
    <property type="nucleotide sequence ID" value="NZ_SLXM01000003.1"/>
</dbReference>
<dbReference type="SUPFAM" id="SSF49265">
    <property type="entry name" value="Fibronectin type III"/>
    <property type="match status" value="1"/>
</dbReference>
<dbReference type="PANTHER" id="PTHR33607:SF2">
    <property type="entry name" value="ENDONUCLEASE-1"/>
    <property type="match status" value="1"/>
</dbReference>
<dbReference type="PROSITE" id="PS51841">
    <property type="entry name" value="LTD"/>
    <property type="match status" value="1"/>
</dbReference>
<dbReference type="InterPro" id="IPR044925">
    <property type="entry name" value="His-Me_finger_sf"/>
</dbReference>
<dbReference type="AlphaFoldDB" id="A0A4R2NV18"/>
<dbReference type="GO" id="GO:0004518">
    <property type="term" value="F:nuclease activity"/>
    <property type="evidence" value="ECO:0007669"/>
    <property type="project" value="UniProtKB-KW"/>
</dbReference>
<feature type="domain" description="Fibronectin type-III" evidence="7">
    <location>
        <begin position="370"/>
        <end position="455"/>
    </location>
</feature>
<dbReference type="Pfam" id="PF00041">
    <property type="entry name" value="fn3"/>
    <property type="match status" value="2"/>
</dbReference>
<evidence type="ECO:0000313" key="10">
    <source>
        <dbReference type="Proteomes" id="UP000294564"/>
    </source>
</evidence>
<dbReference type="PROSITE" id="PS50853">
    <property type="entry name" value="FN3"/>
    <property type="match status" value="2"/>
</dbReference>
<dbReference type="CDD" id="cd00063">
    <property type="entry name" value="FN3"/>
    <property type="match status" value="2"/>
</dbReference>
<evidence type="ECO:0000313" key="9">
    <source>
        <dbReference type="EMBL" id="TCP25802.1"/>
    </source>
</evidence>
<dbReference type="InterPro" id="IPR013783">
    <property type="entry name" value="Ig-like_fold"/>
</dbReference>
<reference evidence="9 10" key="1">
    <citation type="submission" date="2019-03" db="EMBL/GenBank/DDBJ databases">
        <title>Genomic Encyclopedia of Type Strains, Phase IV (KMG-IV): sequencing the most valuable type-strain genomes for metagenomic binning, comparative biology and taxonomic classification.</title>
        <authorList>
            <person name="Goeker M."/>
        </authorList>
    </citation>
    <scope>NUCLEOTIDE SEQUENCE [LARGE SCALE GENOMIC DNA]</scope>
    <source>
        <strain evidence="9 10">DSM 14836</strain>
    </source>
</reference>
<keyword evidence="10" id="KW-1185">Reference proteome</keyword>
<dbReference type="InterPro" id="IPR003961">
    <property type="entry name" value="FN3_dom"/>
</dbReference>
<evidence type="ECO:0000259" key="7">
    <source>
        <dbReference type="PROSITE" id="PS50853"/>
    </source>
</evidence>
<dbReference type="InterPro" id="IPR036116">
    <property type="entry name" value="FN3_sf"/>
</dbReference>
<feature type="signal peptide" evidence="6">
    <location>
        <begin position="1"/>
        <end position="20"/>
    </location>
</feature>
<feature type="domain" description="LTD" evidence="8">
    <location>
        <begin position="451"/>
        <end position="615"/>
    </location>
</feature>
<feature type="chain" id="PRO_5020797853" evidence="6">
    <location>
        <begin position="21"/>
        <end position="712"/>
    </location>
</feature>
<dbReference type="Pfam" id="PF00932">
    <property type="entry name" value="LTD"/>
    <property type="match status" value="1"/>
</dbReference>
<dbReference type="InterPro" id="IPR007346">
    <property type="entry name" value="Endonuclease-I"/>
</dbReference>
<gene>
    <name evidence="9" type="ORF">EV195_103162</name>
</gene>
<evidence type="ECO:0000259" key="8">
    <source>
        <dbReference type="PROSITE" id="PS51841"/>
    </source>
</evidence>
<dbReference type="Pfam" id="PF04231">
    <property type="entry name" value="Endonuclease_1"/>
    <property type="match status" value="1"/>
</dbReference>
<evidence type="ECO:0000256" key="2">
    <source>
        <dbReference type="ARBA" id="ARBA00022722"/>
    </source>
</evidence>
<organism evidence="9 10">
    <name type="scientific">Tenacibaculum skagerrakense</name>
    <dbReference type="NCBI Taxonomy" id="186571"/>
    <lineage>
        <taxon>Bacteria</taxon>
        <taxon>Pseudomonadati</taxon>
        <taxon>Bacteroidota</taxon>
        <taxon>Flavobacteriia</taxon>
        <taxon>Flavobacteriales</taxon>
        <taxon>Flavobacteriaceae</taxon>
        <taxon>Tenacibaculum</taxon>
    </lineage>
</organism>
<feature type="domain" description="Fibronectin type-III" evidence="7">
    <location>
        <begin position="279"/>
        <end position="364"/>
    </location>
</feature>
<keyword evidence="2" id="KW-0540">Nuclease</keyword>
<evidence type="ECO:0000256" key="1">
    <source>
        <dbReference type="ARBA" id="ARBA00006429"/>
    </source>
</evidence>
<name>A0A4R2NV18_9FLAO</name>
<accession>A0A4R2NV18</accession>
<evidence type="ECO:0000256" key="6">
    <source>
        <dbReference type="SAM" id="SignalP"/>
    </source>
</evidence>
<keyword evidence="4" id="KW-0378">Hydrolase</keyword>
<evidence type="ECO:0000256" key="4">
    <source>
        <dbReference type="ARBA" id="ARBA00022801"/>
    </source>
</evidence>
<protein>
    <submittedName>
        <fullName evidence="9">Putative secreted protein (Por secretion system target)</fullName>
    </submittedName>
</protein>
<dbReference type="Gene3D" id="2.60.40.10">
    <property type="entry name" value="Immunoglobulins"/>
    <property type="match status" value="2"/>
</dbReference>
<dbReference type="PANTHER" id="PTHR33607">
    <property type="entry name" value="ENDONUCLEASE-1"/>
    <property type="match status" value="1"/>
</dbReference>
<dbReference type="InterPro" id="IPR001322">
    <property type="entry name" value="Lamin_tail_dom"/>
</dbReference>
<comment type="similarity">
    <text evidence="1">Belongs to the EndA/NucM nuclease family.</text>
</comment>
<proteinExistence type="inferred from homology"/>
<feature type="region of interest" description="Disordered" evidence="5">
    <location>
        <begin position="115"/>
        <end position="163"/>
    </location>
</feature>
<dbReference type="SMART" id="SM00060">
    <property type="entry name" value="FN3"/>
    <property type="match status" value="2"/>
</dbReference>
<dbReference type="GO" id="GO:0016787">
    <property type="term" value="F:hydrolase activity"/>
    <property type="evidence" value="ECO:0007669"/>
    <property type="project" value="UniProtKB-KW"/>
</dbReference>
<dbReference type="InterPro" id="IPR026444">
    <property type="entry name" value="Secre_tail"/>
</dbReference>
<dbReference type="SUPFAM" id="SSF54060">
    <property type="entry name" value="His-Me finger endonucleases"/>
    <property type="match status" value="1"/>
</dbReference>
<dbReference type="Proteomes" id="UP000294564">
    <property type="component" value="Unassembled WGS sequence"/>
</dbReference>
<dbReference type="EMBL" id="SLXM01000003">
    <property type="protein sequence ID" value="TCP25802.1"/>
    <property type="molecule type" value="Genomic_DNA"/>
</dbReference>
<keyword evidence="3 6" id="KW-0732">Signal</keyword>
<evidence type="ECO:0000256" key="3">
    <source>
        <dbReference type="ARBA" id="ARBA00022729"/>
    </source>
</evidence>
<comment type="caution">
    <text evidence="9">The sequence shown here is derived from an EMBL/GenBank/DDBJ whole genome shotgun (WGS) entry which is preliminary data.</text>
</comment>
<dbReference type="Pfam" id="PF18962">
    <property type="entry name" value="Por_Secre_tail"/>
    <property type="match status" value="1"/>
</dbReference>
<sequence length="712" mass="76805">MMKKLLFIFISYVAITSAIAQETYYNDVNLNLTGVALKDALATKIINTHTNALDYTPGIWEASRATDVNPDNSSEVLLIYGYSATGTTSRTRGINDNGGNNGDWNREHVFANSLGNPDLDAGGTNGPPYADAHNLRPSDTQINSSRGNKRFATGSGNSGSVTDGWYPGDEWKGDVARIVMYMYLRYGDQCKPTFVGVGDSSQTPDDMIDLFLQWNAEDPVSDVEKQRNPFHENTTNTYAQGNRNPFIDNPRLATRIWGGPDAEDLWGIYSNTDTEAPTAPTNLIASNITTSSIDLSWTAATDNIAVTNYDVFVDGNLTSNTTNTSVSLLNLNSNTTYSITVLAKDAADNESPLSNAITPTTLEDTQAPSTPTNIVISNETDTTFVVTWNASTDDTAVTEYEIYIDNVVNGTSTTTTYTATGLSASTTYSVQVLAKDAVNNTSALSSAVNATTTDGGTSSANELFFSEYVEGSSNNKVLEIANVTSNPIDLSVYSIKRNGNGGATWSAPLNLSGTIAAGDVYVIINGSASIQKLIDEADYVHPNTTSTNNGEPINFNGNDPVGLFKNDVLIDIIGVFNGGTANFAKDVTLRRKSSVVNPNTNFDLVNEWDQFSIDTVDNIGIHDAATASVSDELLEKINIYPNPIANNTIYITNNSTILIEEIVIYTINGKEVYRTSKEITNEGLKVKSLSTGTYFIKMKSNLGNITKKILVN</sequence>